<feature type="domain" description="G" evidence="1">
    <location>
        <begin position="5"/>
        <end position="111"/>
    </location>
</feature>
<dbReference type="InterPro" id="IPR006073">
    <property type="entry name" value="GTP-bd"/>
</dbReference>
<dbReference type="PANTHER" id="PTHR42714">
    <property type="entry name" value="TRNA MODIFICATION GTPASE GTPBP3"/>
    <property type="match status" value="1"/>
</dbReference>
<dbReference type="PANTHER" id="PTHR42714:SF2">
    <property type="entry name" value="TRNA MODIFICATION GTPASE GTPBP3, MITOCHONDRIAL"/>
    <property type="match status" value="1"/>
</dbReference>
<dbReference type="GO" id="GO:0002098">
    <property type="term" value="P:tRNA wobble uridine modification"/>
    <property type="evidence" value="ECO:0007669"/>
    <property type="project" value="TreeGrafter"/>
</dbReference>
<dbReference type="InterPro" id="IPR027417">
    <property type="entry name" value="P-loop_NTPase"/>
</dbReference>
<sequence length="490" mass="54828">MPLNIIIVGETGAGKSSIINLLADSDVASVSSDVDACTKAFAEYKFTVDSTEICAYDTMGFSSAHVDSLSRLVPYEKACNLIQSLKKKINLVFLCTNKDKLSITTQHVYHLFNDFFFDGTVPIVLVATYREKESAMDGWWGRNLKDINKFRLRFAGHACVTALRSRGSGADLRYQQSRNALIQLLGTATPDNKVVLATPVYPLFNRLADATGILTETCGLSSKEAGLLTRKVNPLLRIANIVLFGETGVGKTSVINLIAGHEIASVSSGVRGCTLDSKEYRLAANESHLRIFDTVGLNSPTVNQGDYLHAIKKAYKLIDALNRAGGVDLLLFCMRGGRLNEAQLNNYRLFQEYLCEKKVPVAIVVTHLEQEANMEQWWADNEEDLRNFKIDFIGHACVTAINKNTHLFKDKLDESRQTVLRLLRTHVHEPGTPFFMETDKWLSAFLKKMGYLIRGGNLPKMRAIREKLVEECRISKERANAIIEELQRRE</sequence>
<dbReference type="PROSITE" id="PS00675">
    <property type="entry name" value="SIGMA54_INTERACT_1"/>
    <property type="match status" value="2"/>
</dbReference>
<dbReference type="HOGENOM" id="CLU_032838_0_0_1"/>
<reference evidence="3" key="2">
    <citation type="submission" date="2015-01" db="EMBL/GenBank/DDBJ databases">
        <title>Evolutionary Origins and Diversification of the Mycorrhizal Mutualists.</title>
        <authorList>
            <consortium name="DOE Joint Genome Institute"/>
            <consortium name="Mycorrhizal Genomics Consortium"/>
            <person name="Kohler A."/>
            <person name="Kuo A."/>
            <person name="Nagy L.G."/>
            <person name="Floudas D."/>
            <person name="Copeland A."/>
            <person name="Barry K.W."/>
            <person name="Cichocki N."/>
            <person name="Veneault-Fourrey C."/>
            <person name="LaButti K."/>
            <person name="Lindquist E.A."/>
            <person name="Lipzen A."/>
            <person name="Lundell T."/>
            <person name="Morin E."/>
            <person name="Murat C."/>
            <person name="Riley R."/>
            <person name="Ohm R."/>
            <person name="Sun H."/>
            <person name="Tunlid A."/>
            <person name="Henrissat B."/>
            <person name="Grigoriev I.V."/>
            <person name="Hibbett D.S."/>
            <person name="Martin F."/>
        </authorList>
    </citation>
    <scope>NUCLEOTIDE SEQUENCE [LARGE SCALE GENOMIC DNA]</scope>
    <source>
        <strain evidence="3">Marx 270</strain>
    </source>
</reference>
<dbReference type="GO" id="GO:0005737">
    <property type="term" value="C:cytoplasm"/>
    <property type="evidence" value="ECO:0007669"/>
    <property type="project" value="TreeGrafter"/>
</dbReference>
<keyword evidence="3" id="KW-1185">Reference proteome</keyword>
<organism evidence="2 3">
    <name type="scientific">Pisolithus tinctorius Marx 270</name>
    <dbReference type="NCBI Taxonomy" id="870435"/>
    <lineage>
        <taxon>Eukaryota</taxon>
        <taxon>Fungi</taxon>
        <taxon>Dikarya</taxon>
        <taxon>Basidiomycota</taxon>
        <taxon>Agaricomycotina</taxon>
        <taxon>Agaricomycetes</taxon>
        <taxon>Agaricomycetidae</taxon>
        <taxon>Boletales</taxon>
        <taxon>Sclerodermatineae</taxon>
        <taxon>Pisolithaceae</taxon>
        <taxon>Pisolithus</taxon>
    </lineage>
</organism>
<evidence type="ECO:0000313" key="2">
    <source>
        <dbReference type="EMBL" id="KIO04473.1"/>
    </source>
</evidence>
<dbReference type="EMBL" id="KN831971">
    <property type="protein sequence ID" value="KIO04473.1"/>
    <property type="molecule type" value="Genomic_DNA"/>
</dbReference>
<accession>A0A0C3J5Y8</accession>
<dbReference type="AlphaFoldDB" id="A0A0C3J5Y8"/>
<dbReference type="Gene3D" id="3.40.50.300">
    <property type="entry name" value="P-loop containing nucleotide triphosphate hydrolases"/>
    <property type="match status" value="2"/>
</dbReference>
<dbReference type="CDD" id="cd00882">
    <property type="entry name" value="Ras_like_GTPase"/>
    <property type="match status" value="2"/>
</dbReference>
<proteinExistence type="predicted"/>
<gene>
    <name evidence="2" type="ORF">M404DRAFT_1000588</name>
</gene>
<dbReference type="SUPFAM" id="SSF52540">
    <property type="entry name" value="P-loop containing nucleoside triphosphate hydrolases"/>
    <property type="match status" value="2"/>
</dbReference>
<feature type="domain" description="G" evidence="1">
    <location>
        <begin position="241"/>
        <end position="366"/>
    </location>
</feature>
<dbReference type="Proteomes" id="UP000054217">
    <property type="component" value="Unassembled WGS sequence"/>
</dbReference>
<dbReference type="Pfam" id="PF01926">
    <property type="entry name" value="MMR_HSR1"/>
    <property type="match status" value="2"/>
</dbReference>
<dbReference type="OrthoDB" id="8954335at2759"/>
<protein>
    <recommendedName>
        <fullName evidence="1">G domain-containing protein</fullName>
    </recommendedName>
</protein>
<dbReference type="GO" id="GO:0030488">
    <property type="term" value="P:tRNA methylation"/>
    <property type="evidence" value="ECO:0007669"/>
    <property type="project" value="TreeGrafter"/>
</dbReference>
<evidence type="ECO:0000313" key="3">
    <source>
        <dbReference type="Proteomes" id="UP000054217"/>
    </source>
</evidence>
<dbReference type="InterPro" id="IPR025662">
    <property type="entry name" value="Sigma_54_int_dom_ATP-bd_1"/>
</dbReference>
<dbReference type="STRING" id="870435.A0A0C3J5Y8"/>
<name>A0A0C3J5Y8_PISTI</name>
<evidence type="ECO:0000259" key="1">
    <source>
        <dbReference type="Pfam" id="PF01926"/>
    </source>
</evidence>
<dbReference type="GO" id="GO:0005525">
    <property type="term" value="F:GTP binding"/>
    <property type="evidence" value="ECO:0007669"/>
    <property type="project" value="InterPro"/>
</dbReference>
<dbReference type="InParanoid" id="A0A0C3J5Y8"/>
<reference evidence="2 3" key="1">
    <citation type="submission" date="2014-04" db="EMBL/GenBank/DDBJ databases">
        <authorList>
            <consortium name="DOE Joint Genome Institute"/>
            <person name="Kuo A."/>
            <person name="Kohler A."/>
            <person name="Costa M.D."/>
            <person name="Nagy L.G."/>
            <person name="Floudas D."/>
            <person name="Copeland A."/>
            <person name="Barry K.W."/>
            <person name="Cichocki N."/>
            <person name="Veneault-Fourrey C."/>
            <person name="LaButti K."/>
            <person name="Lindquist E.A."/>
            <person name="Lipzen A."/>
            <person name="Lundell T."/>
            <person name="Morin E."/>
            <person name="Murat C."/>
            <person name="Sun H."/>
            <person name="Tunlid A."/>
            <person name="Henrissat B."/>
            <person name="Grigoriev I.V."/>
            <person name="Hibbett D.S."/>
            <person name="Martin F."/>
            <person name="Nordberg H.P."/>
            <person name="Cantor M.N."/>
            <person name="Hua S.X."/>
        </authorList>
    </citation>
    <scope>NUCLEOTIDE SEQUENCE [LARGE SCALE GENOMIC DNA]</scope>
    <source>
        <strain evidence="2 3">Marx 270</strain>
    </source>
</reference>